<feature type="chain" id="PRO_5040791325" evidence="2">
    <location>
        <begin position="18"/>
        <end position="231"/>
    </location>
</feature>
<reference evidence="4" key="1">
    <citation type="journal article" date="2023" name="Commun. Biol.">
        <title>Genome analysis of Parmales, the sister group of diatoms, reveals the evolutionary specialization of diatoms from phago-mixotrophs to photoautotrophs.</title>
        <authorList>
            <person name="Ban H."/>
            <person name="Sato S."/>
            <person name="Yoshikawa S."/>
            <person name="Yamada K."/>
            <person name="Nakamura Y."/>
            <person name="Ichinomiya M."/>
            <person name="Sato N."/>
            <person name="Blanc-Mathieu R."/>
            <person name="Endo H."/>
            <person name="Kuwata A."/>
            <person name="Ogata H."/>
        </authorList>
    </citation>
    <scope>NUCLEOTIDE SEQUENCE [LARGE SCALE GENOMIC DNA]</scope>
</reference>
<protein>
    <submittedName>
        <fullName evidence="3">Uncharacterized protein</fullName>
    </submittedName>
</protein>
<dbReference type="AlphaFoldDB" id="A0A9W7G623"/>
<feature type="signal peptide" evidence="2">
    <location>
        <begin position="1"/>
        <end position="17"/>
    </location>
</feature>
<accession>A0A9W7G623</accession>
<organism evidence="3 4">
    <name type="scientific">Triparma columacea</name>
    <dbReference type="NCBI Taxonomy" id="722753"/>
    <lineage>
        <taxon>Eukaryota</taxon>
        <taxon>Sar</taxon>
        <taxon>Stramenopiles</taxon>
        <taxon>Ochrophyta</taxon>
        <taxon>Bolidophyceae</taxon>
        <taxon>Parmales</taxon>
        <taxon>Triparmaceae</taxon>
        <taxon>Triparma</taxon>
    </lineage>
</organism>
<name>A0A9W7G623_9STRA</name>
<evidence type="ECO:0000313" key="3">
    <source>
        <dbReference type="EMBL" id="GMI33302.1"/>
    </source>
</evidence>
<keyword evidence="2" id="KW-0732">Signal</keyword>
<evidence type="ECO:0000256" key="2">
    <source>
        <dbReference type="SAM" id="SignalP"/>
    </source>
</evidence>
<dbReference type="Proteomes" id="UP001165065">
    <property type="component" value="Unassembled WGS sequence"/>
</dbReference>
<dbReference type="EMBL" id="BRYA01000028">
    <property type="protein sequence ID" value="GMI33302.1"/>
    <property type="molecule type" value="Genomic_DNA"/>
</dbReference>
<proteinExistence type="predicted"/>
<gene>
    <name evidence="3" type="ORF">TrCOL_g2081</name>
</gene>
<evidence type="ECO:0000256" key="1">
    <source>
        <dbReference type="SAM" id="MobiDB-lite"/>
    </source>
</evidence>
<dbReference type="OrthoDB" id="203922at2759"/>
<comment type="caution">
    <text evidence="3">The sequence shown here is derived from an EMBL/GenBank/DDBJ whole genome shotgun (WGS) entry which is preliminary data.</text>
</comment>
<sequence length="231" mass="24221">MLFNKVIVAAMLMSAGAFVPSHTFVARKSTPLFSEVEEAAPAPSAPSPPSSSSSSGGALVPISEESVQFTAGVIGGIAGFAVAGPVGATIGAGFANFASKTEEDVGDIIKNLSKTSLEVYNYVVKLDNKYEVLKKSQSALQASYDNIKDSETVDPETVSKVEKALADTTSKITEINDEYDIVGAGLQALGIVGDLTEKAVLKTVELNKEYKLTDKGIEAVQRLIDKVKESA</sequence>
<feature type="region of interest" description="Disordered" evidence="1">
    <location>
        <begin position="37"/>
        <end position="59"/>
    </location>
</feature>
<evidence type="ECO:0000313" key="4">
    <source>
        <dbReference type="Proteomes" id="UP001165065"/>
    </source>
</evidence>
<keyword evidence="4" id="KW-1185">Reference proteome</keyword>